<dbReference type="SUPFAM" id="SSF47323">
    <property type="entry name" value="Anticodon-binding domain of a subclass of class I aminoacyl-tRNA synthetases"/>
    <property type="match status" value="1"/>
</dbReference>
<dbReference type="GO" id="GO:0004812">
    <property type="term" value="F:aminoacyl-tRNA ligase activity"/>
    <property type="evidence" value="ECO:0007669"/>
    <property type="project" value="InterPro"/>
</dbReference>
<evidence type="ECO:0000256" key="2">
    <source>
        <dbReference type="ARBA" id="ARBA00022741"/>
    </source>
</evidence>
<keyword evidence="3" id="KW-0067">ATP-binding</keyword>
<dbReference type="InterPro" id="IPR029062">
    <property type="entry name" value="Class_I_gatase-like"/>
</dbReference>
<dbReference type="Gene3D" id="1.20.120.1910">
    <property type="entry name" value="Cysteine-tRNA ligase, C-terminal anti-codon recognition domain"/>
    <property type="match status" value="1"/>
</dbReference>
<keyword evidence="2" id="KW-0547">Nucleotide-binding</keyword>
<keyword evidence="1" id="KW-0436">Ligase</keyword>
<reference evidence="4 5" key="1">
    <citation type="submission" date="2020-07" db="EMBL/GenBank/DDBJ databases">
        <title>Genomic Encyclopedia of Type Strains, Phase IV (KMG-IV): sequencing the most valuable type-strain genomes for metagenomic binning, comparative biology and taxonomic classification.</title>
        <authorList>
            <person name="Goeker M."/>
        </authorList>
    </citation>
    <scope>NUCLEOTIDE SEQUENCE [LARGE SCALE GENOMIC DNA]</scope>
    <source>
        <strain evidence="4 5">DSM 45533</strain>
    </source>
</reference>
<organism evidence="4 5">
    <name type="scientific">Nonomuraea soli</name>
    <dbReference type="NCBI Taxonomy" id="1032476"/>
    <lineage>
        <taxon>Bacteria</taxon>
        <taxon>Bacillati</taxon>
        <taxon>Actinomycetota</taxon>
        <taxon>Actinomycetes</taxon>
        <taxon>Streptosporangiales</taxon>
        <taxon>Streptosporangiaceae</taxon>
        <taxon>Nonomuraea</taxon>
    </lineage>
</organism>
<name>A0A7W0CIY8_9ACTN</name>
<dbReference type="InterPro" id="IPR009080">
    <property type="entry name" value="tRNAsynth_Ia_anticodon-bd"/>
</dbReference>
<evidence type="ECO:0000256" key="1">
    <source>
        <dbReference type="ARBA" id="ARBA00022598"/>
    </source>
</evidence>
<evidence type="ECO:0000256" key="3">
    <source>
        <dbReference type="ARBA" id="ARBA00022840"/>
    </source>
</evidence>
<evidence type="ECO:0000313" key="5">
    <source>
        <dbReference type="Proteomes" id="UP000530928"/>
    </source>
</evidence>
<keyword evidence="5" id="KW-1185">Reference proteome</keyword>
<dbReference type="Gene3D" id="3.40.50.880">
    <property type="match status" value="1"/>
</dbReference>
<dbReference type="AlphaFoldDB" id="A0A7W0CIY8"/>
<sequence length="388" mass="41249">MHGALVLMGSGETSPTMVEIHRGVIGELGPKPRAVLLDTPYAFQENAADISNRARQYFARSVGVEVEVNGVVTGADWVFCGPGSPTYALDRWSGSSVPADLRARIRAARGVTVFASAAACTAGAATVPVYEIYKVGAEPHWREGLDLLAVIGLDAVVIPHYDNAEGGTHDTRFCYLGERRLSRMERELPAGTGVLGIDEHTALLIDLVDERVRVAGRGGVTVRTREGQSVLPAGSGATLDELRVLLRGEARLGEPAPVPRAAPQETLSELVEASERSFASALGSDDVSAATRALLRLEEDIAGWSADTEQDDGGPEQAREVLRRLIAALGTHTAGQALARLVPPLLAVREKLRCEGAYGQADLLREALVEGGVRVEDTPEGPRWSIDG</sequence>
<dbReference type="Proteomes" id="UP000530928">
    <property type="component" value="Unassembled WGS sequence"/>
</dbReference>
<gene>
    <name evidence="4" type="ORF">HNR30_003361</name>
</gene>
<proteinExistence type="predicted"/>
<dbReference type="GO" id="GO:0005524">
    <property type="term" value="F:ATP binding"/>
    <property type="evidence" value="ECO:0007669"/>
    <property type="project" value="UniProtKB-KW"/>
</dbReference>
<comment type="caution">
    <text evidence="4">The sequence shown here is derived from an EMBL/GenBank/DDBJ whole genome shotgun (WGS) entry which is preliminary data.</text>
</comment>
<evidence type="ECO:0000313" key="4">
    <source>
        <dbReference type="EMBL" id="MBA2892020.1"/>
    </source>
</evidence>
<accession>A0A7W0CIY8</accession>
<dbReference type="GO" id="GO:0006418">
    <property type="term" value="P:tRNA aminoacylation for protein translation"/>
    <property type="evidence" value="ECO:0007669"/>
    <property type="project" value="InterPro"/>
</dbReference>
<protein>
    <recommendedName>
        <fullName evidence="6">Cysteinyl-tRNA synthetase</fullName>
    </recommendedName>
</protein>
<dbReference type="EMBL" id="JACDUR010000003">
    <property type="protein sequence ID" value="MBA2892020.1"/>
    <property type="molecule type" value="Genomic_DNA"/>
</dbReference>
<dbReference type="RefSeq" id="WP_181610757.1">
    <property type="nucleotide sequence ID" value="NZ_BAABAM010000002.1"/>
</dbReference>
<evidence type="ECO:0008006" key="6">
    <source>
        <dbReference type="Google" id="ProtNLM"/>
    </source>
</evidence>